<proteinExistence type="predicted"/>
<reference evidence="1" key="1">
    <citation type="journal article" date="2022" name="Plant J.">
        <title>Strategies of tolerance reflected in two North American maple genomes.</title>
        <authorList>
            <person name="McEvoy S.L."/>
            <person name="Sezen U.U."/>
            <person name="Trouern-Trend A."/>
            <person name="McMahon S.M."/>
            <person name="Schaberg P.G."/>
            <person name="Yang J."/>
            <person name="Wegrzyn J.L."/>
            <person name="Swenson N.G."/>
        </authorList>
    </citation>
    <scope>NUCLEOTIDE SEQUENCE</scope>
    <source>
        <strain evidence="1">NS2018</strain>
    </source>
</reference>
<accession>A0AA39W1J3</accession>
<evidence type="ECO:0000313" key="1">
    <source>
        <dbReference type="EMBL" id="KAK0598903.1"/>
    </source>
</evidence>
<reference evidence="1" key="2">
    <citation type="submission" date="2023-06" db="EMBL/GenBank/DDBJ databases">
        <authorList>
            <person name="Swenson N.G."/>
            <person name="Wegrzyn J.L."/>
            <person name="Mcevoy S.L."/>
        </authorList>
    </citation>
    <scope>NUCLEOTIDE SEQUENCE</scope>
    <source>
        <strain evidence="1">NS2018</strain>
        <tissue evidence="1">Leaf</tissue>
    </source>
</reference>
<protein>
    <submittedName>
        <fullName evidence="1">Uncharacterized protein</fullName>
    </submittedName>
</protein>
<comment type="caution">
    <text evidence="1">The sequence shown here is derived from an EMBL/GenBank/DDBJ whole genome shotgun (WGS) entry which is preliminary data.</text>
</comment>
<dbReference type="EMBL" id="JAUESC010000003">
    <property type="protein sequence ID" value="KAK0598903.1"/>
    <property type="molecule type" value="Genomic_DNA"/>
</dbReference>
<gene>
    <name evidence="1" type="ORF">LWI29_000570</name>
</gene>
<dbReference type="Proteomes" id="UP001168877">
    <property type="component" value="Unassembled WGS sequence"/>
</dbReference>
<evidence type="ECO:0000313" key="2">
    <source>
        <dbReference type="Proteomes" id="UP001168877"/>
    </source>
</evidence>
<keyword evidence="2" id="KW-1185">Reference proteome</keyword>
<sequence length="232" mass="24595">MDKDKGQLMGEKKVTTKKIDIKLRKANGKGINSLAGKAVFNGPADTKGLVFGLTRKSVFERAVSTGKAGIEAGGIESCLGRIDIEKSDSAGSSDSNVITSGGRGFISKVESGELAARKEIFSSVEKGVVGSCGSKSKKSYGSGLNPVGSDFGGPAIDLYVDLGDLEPLYRKGSVGKMVASLCSSDRRREKKVFFPLRIHRMKTRSGARGCNFSGIEEELANRFSKGKEDDKG</sequence>
<dbReference type="AlphaFoldDB" id="A0AA39W1J3"/>
<organism evidence="1 2">
    <name type="scientific">Acer saccharum</name>
    <name type="common">Sugar maple</name>
    <dbReference type="NCBI Taxonomy" id="4024"/>
    <lineage>
        <taxon>Eukaryota</taxon>
        <taxon>Viridiplantae</taxon>
        <taxon>Streptophyta</taxon>
        <taxon>Embryophyta</taxon>
        <taxon>Tracheophyta</taxon>
        <taxon>Spermatophyta</taxon>
        <taxon>Magnoliopsida</taxon>
        <taxon>eudicotyledons</taxon>
        <taxon>Gunneridae</taxon>
        <taxon>Pentapetalae</taxon>
        <taxon>rosids</taxon>
        <taxon>malvids</taxon>
        <taxon>Sapindales</taxon>
        <taxon>Sapindaceae</taxon>
        <taxon>Hippocastanoideae</taxon>
        <taxon>Acereae</taxon>
        <taxon>Acer</taxon>
    </lineage>
</organism>
<name>A0AA39W1J3_ACESA</name>